<gene>
    <name evidence="4" type="ORF">EOE65_03715</name>
</gene>
<dbReference type="GO" id="GO:0046872">
    <property type="term" value="F:metal ion binding"/>
    <property type="evidence" value="ECO:0007669"/>
    <property type="project" value="UniProtKB-KW"/>
</dbReference>
<organism evidence="4 5">
    <name type="scientific">Neptunomonas marina</name>
    <dbReference type="NCBI Taxonomy" id="1815562"/>
    <lineage>
        <taxon>Bacteria</taxon>
        <taxon>Pseudomonadati</taxon>
        <taxon>Pseudomonadota</taxon>
        <taxon>Gammaproteobacteria</taxon>
        <taxon>Oceanospirillales</taxon>
        <taxon>Oceanospirillaceae</taxon>
        <taxon>Neptunomonas</taxon>
    </lineage>
</organism>
<feature type="binding site" evidence="3">
    <location>
        <position position="148"/>
    </location>
    <ligand>
        <name>a divalent metal cation</name>
        <dbReference type="ChEBI" id="CHEBI:60240"/>
    </ligand>
</feature>
<accession>A0A437QE48</accession>
<comment type="similarity">
    <text evidence="1">Belongs to the DinB family.</text>
</comment>
<dbReference type="PANTHER" id="PTHR37302">
    <property type="entry name" value="SLR1116 PROTEIN"/>
    <property type="match status" value="1"/>
</dbReference>
<evidence type="ECO:0000313" key="5">
    <source>
        <dbReference type="Proteomes" id="UP000282818"/>
    </source>
</evidence>
<keyword evidence="5" id="KW-1185">Reference proteome</keyword>
<dbReference type="EMBL" id="SACQ01000001">
    <property type="protein sequence ID" value="RVU32776.1"/>
    <property type="molecule type" value="Genomic_DNA"/>
</dbReference>
<sequence>MQAHLQLLAQYNKHMNKQLFALAEQLTPEQRAEDRGAFFGSVMGTLNHILVGDLIWLSRLAEHPIQPAALGFLRSTELPTRLDQTLFSELHQLWQERQIVDSALEGLVEELSDTDLTYRLTYQNMQGMLACRETGALLLHLFNHQTHHRGQLTTLYSQFGLDVGVTDLLALIPSHA</sequence>
<name>A0A437QE48_9GAMM</name>
<dbReference type="Gene3D" id="1.20.120.450">
    <property type="entry name" value="dinb family like domain"/>
    <property type="match status" value="1"/>
</dbReference>
<dbReference type="Pfam" id="PF05163">
    <property type="entry name" value="DinB"/>
    <property type="match status" value="1"/>
</dbReference>
<evidence type="ECO:0000256" key="3">
    <source>
        <dbReference type="PIRSR" id="PIRSR607837-1"/>
    </source>
</evidence>
<feature type="binding site" evidence="3">
    <location>
        <position position="48"/>
    </location>
    <ligand>
        <name>a divalent metal cation</name>
        <dbReference type="ChEBI" id="CHEBI:60240"/>
    </ligand>
</feature>
<protein>
    <submittedName>
        <fullName evidence="4">Damage-inducible protein DinB</fullName>
    </submittedName>
</protein>
<dbReference type="Proteomes" id="UP000282818">
    <property type="component" value="Unassembled WGS sequence"/>
</dbReference>
<evidence type="ECO:0000256" key="1">
    <source>
        <dbReference type="ARBA" id="ARBA00008635"/>
    </source>
</evidence>
<feature type="binding site" evidence="3">
    <location>
        <position position="144"/>
    </location>
    <ligand>
        <name>a divalent metal cation</name>
        <dbReference type="ChEBI" id="CHEBI:60240"/>
    </ligand>
</feature>
<reference evidence="4 5" key="1">
    <citation type="submission" date="2019-01" db="EMBL/GenBank/DDBJ databases">
        <authorList>
            <person name="Chen W.-M."/>
        </authorList>
    </citation>
    <scope>NUCLEOTIDE SEQUENCE [LARGE SCALE GENOMIC DNA]</scope>
    <source>
        <strain evidence="4 5">HPM-16</strain>
    </source>
</reference>
<comment type="caution">
    <text evidence="4">The sequence shown here is derived from an EMBL/GenBank/DDBJ whole genome shotgun (WGS) entry which is preliminary data.</text>
</comment>
<dbReference type="PANTHER" id="PTHR37302:SF1">
    <property type="entry name" value="PROTEIN DINB"/>
    <property type="match status" value="1"/>
</dbReference>
<dbReference type="InterPro" id="IPR034660">
    <property type="entry name" value="DinB/YfiT-like"/>
</dbReference>
<keyword evidence="2 3" id="KW-0479">Metal-binding</keyword>
<evidence type="ECO:0000256" key="2">
    <source>
        <dbReference type="ARBA" id="ARBA00022723"/>
    </source>
</evidence>
<dbReference type="RefSeq" id="WP_127692944.1">
    <property type="nucleotide sequence ID" value="NZ_SACQ01000001.1"/>
</dbReference>
<dbReference type="SUPFAM" id="SSF109854">
    <property type="entry name" value="DinB/YfiT-like putative metalloenzymes"/>
    <property type="match status" value="1"/>
</dbReference>
<proteinExistence type="inferred from homology"/>
<evidence type="ECO:0000313" key="4">
    <source>
        <dbReference type="EMBL" id="RVU32776.1"/>
    </source>
</evidence>
<dbReference type="AlphaFoldDB" id="A0A437QE48"/>
<dbReference type="InterPro" id="IPR007837">
    <property type="entry name" value="DinB"/>
</dbReference>